<gene>
    <name evidence="1" type="ORF">C8F04DRAFT_1192797</name>
</gene>
<evidence type="ECO:0000313" key="2">
    <source>
        <dbReference type="Proteomes" id="UP001218188"/>
    </source>
</evidence>
<proteinExistence type="predicted"/>
<comment type="caution">
    <text evidence="1">The sequence shown here is derived from an EMBL/GenBank/DDBJ whole genome shotgun (WGS) entry which is preliminary data.</text>
</comment>
<evidence type="ECO:0000313" key="1">
    <source>
        <dbReference type="EMBL" id="KAJ7024060.1"/>
    </source>
</evidence>
<name>A0AAD6SAR8_9AGAR</name>
<protein>
    <submittedName>
        <fullName evidence="1">Uncharacterized protein</fullName>
    </submittedName>
</protein>
<sequence>MTGLQRRSSISKDPLKKVCAARSFCTTRLTTIRDSARTRTSFAVALSRLRACMWKKKFISCRNKGQRESAAKVPPLPPWRQLAAVLAALWRQFSGGTFGSQSCSAPVVWGLVKGVD</sequence>
<accession>A0AAD6SAR8</accession>
<organism evidence="1 2">
    <name type="scientific">Mycena alexandri</name>
    <dbReference type="NCBI Taxonomy" id="1745969"/>
    <lineage>
        <taxon>Eukaryota</taxon>
        <taxon>Fungi</taxon>
        <taxon>Dikarya</taxon>
        <taxon>Basidiomycota</taxon>
        <taxon>Agaricomycotina</taxon>
        <taxon>Agaricomycetes</taxon>
        <taxon>Agaricomycetidae</taxon>
        <taxon>Agaricales</taxon>
        <taxon>Marasmiineae</taxon>
        <taxon>Mycenaceae</taxon>
        <taxon>Mycena</taxon>
    </lineage>
</organism>
<dbReference type="AlphaFoldDB" id="A0AAD6SAR8"/>
<reference evidence="1" key="1">
    <citation type="submission" date="2023-03" db="EMBL/GenBank/DDBJ databases">
        <title>Massive genome expansion in bonnet fungi (Mycena s.s.) driven by repeated elements and novel gene families across ecological guilds.</title>
        <authorList>
            <consortium name="Lawrence Berkeley National Laboratory"/>
            <person name="Harder C.B."/>
            <person name="Miyauchi S."/>
            <person name="Viragh M."/>
            <person name="Kuo A."/>
            <person name="Thoen E."/>
            <person name="Andreopoulos B."/>
            <person name="Lu D."/>
            <person name="Skrede I."/>
            <person name="Drula E."/>
            <person name="Henrissat B."/>
            <person name="Morin E."/>
            <person name="Kohler A."/>
            <person name="Barry K."/>
            <person name="LaButti K."/>
            <person name="Morin E."/>
            <person name="Salamov A."/>
            <person name="Lipzen A."/>
            <person name="Mereny Z."/>
            <person name="Hegedus B."/>
            <person name="Baldrian P."/>
            <person name="Stursova M."/>
            <person name="Weitz H."/>
            <person name="Taylor A."/>
            <person name="Grigoriev I.V."/>
            <person name="Nagy L.G."/>
            <person name="Martin F."/>
            <person name="Kauserud H."/>
        </authorList>
    </citation>
    <scope>NUCLEOTIDE SEQUENCE</scope>
    <source>
        <strain evidence="1">CBHHK200</strain>
    </source>
</reference>
<dbReference type="Proteomes" id="UP001218188">
    <property type="component" value="Unassembled WGS sequence"/>
</dbReference>
<dbReference type="EMBL" id="JARJCM010000176">
    <property type="protein sequence ID" value="KAJ7024060.1"/>
    <property type="molecule type" value="Genomic_DNA"/>
</dbReference>
<keyword evidence="2" id="KW-1185">Reference proteome</keyword>